<dbReference type="GO" id="GO:0004340">
    <property type="term" value="F:glucokinase activity"/>
    <property type="evidence" value="ECO:0007669"/>
    <property type="project" value="UniProtKB-EC"/>
</dbReference>
<accession>A0A7V4DXW8</accession>
<name>A0A7V4DXW8_DICTH</name>
<comment type="caution">
    <text evidence="9">The sequence shown here is derived from an EMBL/GenBank/DDBJ whole genome shotgun (WGS) entry which is preliminary data.</text>
</comment>
<keyword evidence="5" id="KW-0547">Nucleotide-binding</keyword>
<dbReference type="SUPFAM" id="SSF46785">
    <property type="entry name" value="Winged helix' DNA-binding domain"/>
    <property type="match status" value="1"/>
</dbReference>
<sequence>MPNQKGLRQNNKAIVFQTIAKFGPISRKEIAEITNLSPALVTIITEELKKQSFILETGTANSTGGRPAVFLEIYPHAGYVIGINLGMTYISTLLMDFSLQPVHKLKIPTLPHEGKDAVINRIVEAIEKIIILAEVPREKVLAIGIGVPGLVDTKNGISKFSPNLGWYNVPIRDIVYQRVNIPVLIENDVRCATLGEKFFGAGKGVDNLVCMYVGTGIGAGIIIDGKLYKGVSEGAGEIGHTTILDDGPKCSCGNKGCLEAIASGPAIARRAKELIEKGRKSLIYDLVEGKLEKITGEIVSRAGWSGDPLALEILRDTGHYLGIGIANLINLFNPELLILGGGVMQAGELIMNSLRETLKERVFSMPAEAVKIVFAFLGNEAGMTGAAKLAMDFAYQSLGLII</sequence>
<dbReference type="Gene3D" id="1.10.10.10">
    <property type="entry name" value="Winged helix-like DNA-binding domain superfamily/Winged helix DNA-binding domain"/>
    <property type="match status" value="1"/>
</dbReference>
<dbReference type="InterPro" id="IPR036388">
    <property type="entry name" value="WH-like_DNA-bd_sf"/>
</dbReference>
<keyword evidence="6 9" id="KW-0418">Kinase</keyword>
<evidence type="ECO:0000256" key="3">
    <source>
        <dbReference type="ARBA" id="ARBA00014701"/>
    </source>
</evidence>
<comment type="similarity">
    <text evidence="1">Belongs to the ROK (NagC/XylR) family.</text>
</comment>
<reference evidence="9" key="1">
    <citation type="journal article" date="2020" name="mSystems">
        <title>Genome- and Community-Level Interaction Insights into Carbon Utilization and Element Cycling Functions of Hydrothermarchaeota in Hydrothermal Sediment.</title>
        <authorList>
            <person name="Zhou Z."/>
            <person name="Liu Y."/>
            <person name="Xu W."/>
            <person name="Pan J."/>
            <person name="Luo Z.H."/>
            <person name="Li M."/>
        </authorList>
    </citation>
    <scope>NUCLEOTIDE SEQUENCE [LARGE SCALE GENOMIC DNA]</scope>
    <source>
        <strain evidence="9">SpSt-70</strain>
    </source>
</reference>
<dbReference type="CDD" id="cd24076">
    <property type="entry name" value="ASKHA_ATPase_ROK_BsXylR-like"/>
    <property type="match status" value="1"/>
</dbReference>
<dbReference type="InterPro" id="IPR036390">
    <property type="entry name" value="WH_DNA-bd_sf"/>
</dbReference>
<proteinExistence type="inferred from homology"/>
<organism evidence="9">
    <name type="scientific">Dictyoglomus thermophilum</name>
    <dbReference type="NCBI Taxonomy" id="14"/>
    <lineage>
        <taxon>Bacteria</taxon>
        <taxon>Pseudomonadati</taxon>
        <taxon>Dictyoglomota</taxon>
        <taxon>Dictyoglomia</taxon>
        <taxon>Dictyoglomales</taxon>
        <taxon>Dictyoglomaceae</taxon>
        <taxon>Dictyoglomus</taxon>
    </lineage>
</organism>
<evidence type="ECO:0000256" key="4">
    <source>
        <dbReference type="ARBA" id="ARBA00022679"/>
    </source>
</evidence>
<dbReference type="EC" id="2.7.1.2" evidence="2"/>
<dbReference type="PANTHER" id="PTHR18964">
    <property type="entry name" value="ROK (REPRESSOR, ORF, KINASE) FAMILY"/>
    <property type="match status" value="1"/>
</dbReference>
<dbReference type="PANTHER" id="PTHR18964:SF149">
    <property type="entry name" value="BIFUNCTIONAL UDP-N-ACETYLGLUCOSAMINE 2-EPIMERASE_N-ACETYLMANNOSAMINE KINASE"/>
    <property type="match status" value="1"/>
</dbReference>
<dbReference type="SUPFAM" id="SSF53067">
    <property type="entry name" value="Actin-like ATPase domain"/>
    <property type="match status" value="1"/>
</dbReference>
<evidence type="ECO:0000256" key="2">
    <source>
        <dbReference type="ARBA" id="ARBA00012323"/>
    </source>
</evidence>
<dbReference type="Pfam" id="PF00480">
    <property type="entry name" value="ROK"/>
    <property type="match status" value="1"/>
</dbReference>
<dbReference type="InterPro" id="IPR000600">
    <property type="entry name" value="ROK"/>
</dbReference>
<dbReference type="AlphaFoldDB" id="A0A7V4DXW8"/>
<dbReference type="GO" id="GO:0005524">
    <property type="term" value="F:ATP binding"/>
    <property type="evidence" value="ECO:0007669"/>
    <property type="project" value="UniProtKB-KW"/>
</dbReference>
<evidence type="ECO:0000313" key="9">
    <source>
        <dbReference type="EMBL" id="HGK24559.1"/>
    </source>
</evidence>
<dbReference type="InterPro" id="IPR043129">
    <property type="entry name" value="ATPase_NBD"/>
</dbReference>
<dbReference type="EMBL" id="DTDV01000023">
    <property type="protein sequence ID" value="HGK24559.1"/>
    <property type="molecule type" value="Genomic_DNA"/>
</dbReference>
<dbReference type="InterPro" id="IPR004654">
    <property type="entry name" value="ROK_glcA"/>
</dbReference>
<evidence type="ECO:0000256" key="8">
    <source>
        <dbReference type="ARBA" id="ARBA00032386"/>
    </source>
</evidence>
<evidence type="ECO:0000256" key="5">
    <source>
        <dbReference type="ARBA" id="ARBA00022741"/>
    </source>
</evidence>
<dbReference type="Gene3D" id="3.30.420.40">
    <property type="match status" value="2"/>
</dbReference>
<evidence type="ECO:0000256" key="6">
    <source>
        <dbReference type="ARBA" id="ARBA00022777"/>
    </source>
</evidence>
<protein>
    <recommendedName>
        <fullName evidence="3">Glucokinase</fullName>
        <ecNumber evidence="2">2.7.1.2</ecNumber>
    </recommendedName>
    <alternativeName>
        <fullName evidence="8">Glucose kinase</fullName>
    </alternativeName>
</protein>
<keyword evidence="4 9" id="KW-0808">Transferase</keyword>
<dbReference type="GO" id="GO:0006096">
    <property type="term" value="P:glycolytic process"/>
    <property type="evidence" value="ECO:0007669"/>
    <property type="project" value="InterPro"/>
</dbReference>
<dbReference type="GO" id="GO:0005737">
    <property type="term" value="C:cytoplasm"/>
    <property type="evidence" value="ECO:0007669"/>
    <property type="project" value="InterPro"/>
</dbReference>
<evidence type="ECO:0000256" key="1">
    <source>
        <dbReference type="ARBA" id="ARBA00006479"/>
    </source>
</evidence>
<gene>
    <name evidence="9" type="ORF">ENU78_09090</name>
</gene>
<keyword evidence="7" id="KW-0067">ATP-binding</keyword>
<dbReference type="NCBIfam" id="TIGR00744">
    <property type="entry name" value="ROK_glcA_fam"/>
    <property type="match status" value="1"/>
</dbReference>
<evidence type="ECO:0000256" key="7">
    <source>
        <dbReference type="ARBA" id="ARBA00022840"/>
    </source>
</evidence>
<dbReference type="RefSeq" id="WP_149122309.1">
    <property type="nucleotide sequence ID" value="NZ_VTFL01000001.1"/>
</dbReference>
<dbReference type="PROSITE" id="PS01125">
    <property type="entry name" value="ROK"/>
    <property type="match status" value="1"/>
</dbReference>
<dbReference type="InterPro" id="IPR049874">
    <property type="entry name" value="ROK_cs"/>
</dbReference>